<dbReference type="InterPro" id="IPR036271">
    <property type="entry name" value="Tet_transcr_reg_TetR-rel_C_sf"/>
</dbReference>
<proteinExistence type="predicted"/>
<evidence type="ECO:0000313" key="5">
    <source>
        <dbReference type="EMBL" id="MBP2192506.1"/>
    </source>
</evidence>
<accession>A0ABS4QPC1</accession>
<dbReference type="PANTHER" id="PTHR30055">
    <property type="entry name" value="HTH-TYPE TRANSCRIPTIONAL REGULATOR RUTR"/>
    <property type="match status" value="1"/>
</dbReference>
<keyword evidence="6" id="KW-1185">Reference proteome</keyword>
<feature type="region of interest" description="Disordered" evidence="3">
    <location>
        <begin position="1"/>
        <end position="34"/>
    </location>
</feature>
<dbReference type="PRINTS" id="PR00455">
    <property type="entry name" value="HTHTETR"/>
</dbReference>
<organism evidence="5 6">
    <name type="scientific">Nocardia goodfellowii</name>
    <dbReference type="NCBI Taxonomy" id="882446"/>
    <lineage>
        <taxon>Bacteria</taxon>
        <taxon>Bacillati</taxon>
        <taxon>Actinomycetota</taxon>
        <taxon>Actinomycetes</taxon>
        <taxon>Mycobacteriales</taxon>
        <taxon>Nocardiaceae</taxon>
        <taxon>Nocardia</taxon>
    </lineage>
</organism>
<evidence type="ECO:0000256" key="3">
    <source>
        <dbReference type="SAM" id="MobiDB-lite"/>
    </source>
</evidence>
<dbReference type="Pfam" id="PF00440">
    <property type="entry name" value="TetR_N"/>
    <property type="match status" value="1"/>
</dbReference>
<evidence type="ECO:0000313" key="6">
    <source>
        <dbReference type="Proteomes" id="UP001519325"/>
    </source>
</evidence>
<dbReference type="InterPro" id="IPR001647">
    <property type="entry name" value="HTH_TetR"/>
</dbReference>
<dbReference type="Gene3D" id="1.10.10.60">
    <property type="entry name" value="Homeodomain-like"/>
    <property type="match status" value="1"/>
</dbReference>
<dbReference type="InterPro" id="IPR009057">
    <property type="entry name" value="Homeodomain-like_sf"/>
</dbReference>
<evidence type="ECO:0000256" key="2">
    <source>
        <dbReference type="PROSITE-ProRule" id="PRU00335"/>
    </source>
</evidence>
<comment type="caution">
    <text evidence="5">The sequence shown here is derived from an EMBL/GenBank/DDBJ whole genome shotgun (WGS) entry which is preliminary data.</text>
</comment>
<dbReference type="SUPFAM" id="SSF48498">
    <property type="entry name" value="Tetracyclin repressor-like, C-terminal domain"/>
    <property type="match status" value="1"/>
</dbReference>
<dbReference type="PANTHER" id="PTHR30055:SF237">
    <property type="entry name" value="TRANSCRIPTIONAL REPRESSOR MCE3R"/>
    <property type="match status" value="1"/>
</dbReference>
<dbReference type="Gene3D" id="1.10.357.10">
    <property type="entry name" value="Tetracycline Repressor, domain 2"/>
    <property type="match status" value="1"/>
</dbReference>
<evidence type="ECO:0000259" key="4">
    <source>
        <dbReference type="PROSITE" id="PS50977"/>
    </source>
</evidence>
<dbReference type="Pfam" id="PF17932">
    <property type="entry name" value="TetR_C_24"/>
    <property type="match status" value="1"/>
</dbReference>
<gene>
    <name evidence="5" type="ORF">BJ987_005407</name>
</gene>
<reference evidence="5 6" key="1">
    <citation type="submission" date="2021-03" db="EMBL/GenBank/DDBJ databases">
        <title>Sequencing the genomes of 1000 actinobacteria strains.</title>
        <authorList>
            <person name="Klenk H.-P."/>
        </authorList>
    </citation>
    <scope>NUCLEOTIDE SEQUENCE [LARGE SCALE GENOMIC DNA]</scope>
    <source>
        <strain evidence="5 6">DSM 45516</strain>
    </source>
</reference>
<dbReference type="RefSeq" id="WP_209895386.1">
    <property type="nucleotide sequence ID" value="NZ_JAGGMR010000001.1"/>
</dbReference>
<sequence length="222" mass="24529">MTTASRSDSTEGGRPVTARRRGRPPASESTAGDTRERIVEAAVELFADKGFHGTGVAEIGERANVQRGALYYHIGSKEELLWEILRDYIQLMREDAERIAASGHDPIAKLHKLIHSYTGLIIAHRREVAIQLRDVTALTGERAVQLQDLRDDVQDCWQRVIDDGYAAGLLRTADHVITNSLLGMLNMVTVWYRPDGNHSPGEIADLLAATFLDGITTEKTKG</sequence>
<feature type="domain" description="HTH tetR-type" evidence="4">
    <location>
        <begin position="32"/>
        <end position="92"/>
    </location>
</feature>
<name>A0ABS4QPC1_9NOCA</name>
<feature type="DNA-binding region" description="H-T-H motif" evidence="2">
    <location>
        <begin position="55"/>
        <end position="74"/>
    </location>
</feature>
<evidence type="ECO:0000256" key="1">
    <source>
        <dbReference type="ARBA" id="ARBA00023125"/>
    </source>
</evidence>
<dbReference type="InterPro" id="IPR050109">
    <property type="entry name" value="HTH-type_TetR-like_transc_reg"/>
</dbReference>
<protein>
    <submittedName>
        <fullName evidence="5">AcrR family transcriptional regulator</fullName>
    </submittedName>
</protein>
<dbReference type="EMBL" id="JAGGMR010000001">
    <property type="protein sequence ID" value="MBP2192506.1"/>
    <property type="molecule type" value="Genomic_DNA"/>
</dbReference>
<dbReference type="Proteomes" id="UP001519325">
    <property type="component" value="Unassembled WGS sequence"/>
</dbReference>
<dbReference type="InterPro" id="IPR041490">
    <property type="entry name" value="KstR2_TetR_C"/>
</dbReference>
<keyword evidence="1 2" id="KW-0238">DNA-binding</keyword>
<dbReference type="PROSITE" id="PS50977">
    <property type="entry name" value="HTH_TETR_2"/>
    <property type="match status" value="1"/>
</dbReference>
<dbReference type="SUPFAM" id="SSF46689">
    <property type="entry name" value="Homeodomain-like"/>
    <property type="match status" value="1"/>
</dbReference>